<dbReference type="AlphaFoldDB" id="A0A1X2GFU3"/>
<keyword evidence="3" id="KW-1185">Reference proteome</keyword>
<organism evidence="2 3">
    <name type="scientific">Hesseltinella vesiculosa</name>
    <dbReference type="NCBI Taxonomy" id="101127"/>
    <lineage>
        <taxon>Eukaryota</taxon>
        <taxon>Fungi</taxon>
        <taxon>Fungi incertae sedis</taxon>
        <taxon>Mucoromycota</taxon>
        <taxon>Mucoromycotina</taxon>
        <taxon>Mucoromycetes</taxon>
        <taxon>Mucorales</taxon>
        <taxon>Cunninghamellaceae</taxon>
        <taxon>Hesseltinella</taxon>
    </lineage>
</organism>
<feature type="region of interest" description="Disordered" evidence="1">
    <location>
        <begin position="586"/>
        <end position="754"/>
    </location>
</feature>
<protein>
    <submittedName>
        <fullName evidence="2">Uncharacterized protein</fullName>
    </submittedName>
</protein>
<proteinExistence type="predicted"/>
<comment type="caution">
    <text evidence="2">The sequence shown here is derived from an EMBL/GenBank/DDBJ whole genome shotgun (WGS) entry which is preliminary data.</text>
</comment>
<evidence type="ECO:0000313" key="3">
    <source>
        <dbReference type="Proteomes" id="UP000242146"/>
    </source>
</evidence>
<feature type="compositionally biased region" description="Low complexity" evidence="1">
    <location>
        <begin position="716"/>
        <end position="726"/>
    </location>
</feature>
<reference evidence="2 3" key="1">
    <citation type="submission" date="2016-07" db="EMBL/GenBank/DDBJ databases">
        <title>Pervasive Adenine N6-methylation of Active Genes in Fungi.</title>
        <authorList>
            <consortium name="DOE Joint Genome Institute"/>
            <person name="Mondo S.J."/>
            <person name="Dannebaum R.O."/>
            <person name="Kuo R.C."/>
            <person name="Labutti K."/>
            <person name="Haridas S."/>
            <person name="Kuo A."/>
            <person name="Salamov A."/>
            <person name="Ahrendt S.R."/>
            <person name="Lipzen A."/>
            <person name="Sullivan W."/>
            <person name="Andreopoulos W.B."/>
            <person name="Clum A."/>
            <person name="Lindquist E."/>
            <person name="Daum C."/>
            <person name="Ramamoorthy G.K."/>
            <person name="Gryganskyi A."/>
            <person name="Culley D."/>
            <person name="Magnuson J.K."/>
            <person name="James T.Y."/>
            <person name="O'Malley M.A."/>
            <person name="Stajich J.E."/>
            <person name="Spatafora J.W."/>
            <person name="Visel A."/>
            <person name="Grigoriev I.V."/>
        </authorList>
    </citation>
    <scope>NUCLEOTIDE SEQUENCE [LARGE SCALE GENOMIC DNA]</scope>
    <source>
        <strain evidence="2 3">NRRL 3301</strain>
    </source>
</reference>
<accession>A0A1X2GFU3</accession>
<dbReference type="EMBL" id="MCGT01000017">
    <property type="protein sequence ID" value="ORX52809.1"/>
    <property type="molecule type" value="Genomic_DNA"/>
</dbReference>
<dbReference type="Proteomes" id="UP000242146">
    <property type="component" value="Unassembled WGS sequence"/>
</dbReference>
<feature type="region of interest" description="Disordered" evidence="1">
    <location>
        <begin position="803"/>
        <end position="836"/>
    </location>
</feature>
<evidence type="ECO:0000256" key="1">
    <source>
        <dbReference type="SAM" id="MobiDB-lite"/>
    </source>
</evidence>
<evidence type="ECO:0000313" key="2">
    <source>
        <dbReference type="EMBL" id="ORX52809.1"/>
    </source>
</evidence>
<sequence length="1009" mass="111029">MMVMILFQRYRFLPLDGGRRCWLSTHVRAATGRFPKWIIFHLFTWLIRPCIIPAAKLCFIIADGIIVYGRFPFAWFPSADFPSFEWLVESCIATAGDCFLSDVGISCILFYSTICRVALADVLVMAYLSHLRQSLCSALVLSVQLCWKYALCFAHTMIAILQATWFAIELILHVIYDRFCYKERMFDPYGYFIGENDCLHGDEDDGCCSSSSIEIASSRTYATPHLADISVYKLPIRLGPAGTLLVRNSCPRASPMTAATNNDEDENAALFRLASCHVSFDPTIAIVTNIHTEYRRHPPSRKIGQMAPALTHEAALHTVIPTVHIPTILTANPQFPTGPRHTGAPLLRKRRASATDDTPRYRETIPLRITASASIGLSRVDRPLSLNGLLLDRLYTGHTLYQLRAKGHARFGRPTTQPISSQFAIFRHLYGRSSARKNWLGQFAMAQSLHVQHSAQQRAPGNQPPTSELPVITPFDGTGYALLPANKETSQPLAHPSPFLSKLDSVEEAVPWVADVCSVVTVKTHATTSEDDTDTLATALAKVSISPIDRLFGDPLLSTSPVPDDEVDSCLGVAFAHVSITPAETAAFTGDPRPAQSEYPDDSPERKRGHIKRHPSGSSDTSFERQQSKSHRRSKQSSKTQRKLDLCQARTTESGSDARADADTDSDAQINPTKQIGRPVASRALRTPISSSEHSSAADSPKAPCTPAVATSRVTRSPAVASSPKSAKSRKGKETAVDPVSDDDMPSPRYFPRSQARFLGRTTRPLRQGCGCADFFGSPGSPDYQETPDNLGSFAAQRQTIHTLPADNCRPLDPPPTRRIDPSQPDNHASHPPEPPITRIIPTVVQVICGPQQAAPNLAFGPTGTSHPLQPQPTPFSEPQPSVLPYAPPQTIDMFLQLVQQLLHLNSTLMPSRVPLQETQATKAVNDPIDSSMSFDHDMDDAPAQSVADPTAASETVNIDTDMQLDPVWVGPESVSLYMNHHILWIRWQLRLLKSRNNQCQAPPRVQDQ</sequence>
<name>A0A1X2GFU3_9FUNG</name>
<gene>
    <name evidence="2" type="ORF">DM01DRAFT_1056859</name>
</gene>
<feature type="compositionally biased region" description="Low complexity" evidence="1">
    <location>
        <begin position="690"/>
        <end position="700"/>
    </location>
</feature>